<dbReference type="AlphaFoldDB" id="A0A165DYM1"/>
<evidence type="ECO:0008006" key="7">
    <source>
        <dbReference type="Google" id="ProtNLM"/>
    </source>
</evidence>
<comment type="similarity">
    <text evidence="2">Belongs to the NRDE2 family.</text>
</comment>
<dbReference type="GO" id="GO:1902369">
    <property type="term" value="P:negative regulation of RNA catabolic process"/>
    <property type="evidence" value="ECO:0007669"/>
    <property type="project" value="TreeGrafter"/>
</dbReference>
<organism evidence="5 6">
    <name type="scientific">Laetiporus sulphureus 93-53</name>
    <dbReference type="NCBI Taxonomy" id="1314785"/>
    <lineage>
        <taxon>Eukaryota</taxon>
        <taxon>Fungi</taxon>
        <taxon>Dikarya</taxon>
        <taxon>Basidiomycota</taxon>
        <taxon>Agaricomycotina</taxon>
        <taxon>Agaricomycetes</taxon>
        <taxon>Polyporales</taxon>
        <taxon>Laetiporus</taxon>
    </lineage>
</organism>
<dbReference type="InParanoid" id="A0A165DYM1"/>
<keyword evidence="6" id="KW-1185">Reference proteome</keyword>
<dbReference type="OrthoDB" id="297219at2759"/>
<dbReference type="Proteomes" id="UP000076871">
    <property type="component" value="Unassembled WGS sequence"/>
</dbReference>
<sequence>MPTSFFSSFPPSFSSFPELEPGPSKRASTPTEDRRGSKKRSKRKEKGDKEGKEHRHRYDREESDEEKDGASRSKILADERGYRERDDERTKAEEDISMRRETTFETTRPVSPRLVYYTDRKGDPLNIQYGGLHAYSIPKYHLTDRGKVILGLDPAWRVVRRGHKGVEIALGGRRKMSSLTDASTRHMLNAVPTRRLLPSAEDKYKYDEVEGFLRLRSLHRHENDQSYRKITASKHDVDSDASASSEAEDSETPEDNSDTIPMTSLQATLKSLEEKIAADPSSISAWLSLLSHTLSTTSMTSKNASKARSEIAVSVLSRALSAHPSNASFKTLRLRYLKAGEEIWHESKLRSEWEEALKIGGTEIWMEWLNWKIRRCTKGTDQIVNDARRALHSIGEDEIGKLRILWRAAVGFRDAGFAERANAIIQAQAELLYQLPPHLVDQRFDNQLDALEDFWESEAPRIGETDAKGSANWSQRSSVTPTARKQVVHSIDDVDPYRRWATSEIVSDRSHQLPTRSHEEYANEDPYATILFSDIRPLLVSIRTSNARHAFRMMWLAFAGLHTPGFLPTLSASGENADDRWACSHFASPICLAGILPTDRISTAGRITADAQAGVLIGREREYASAFGPIKEWGYEVLGPLESLGSRNWRMWGPEDVEDVDKELVREIFAQCRLTDDAEWDILSLAFEAACALKDAISTSKKLLASAQGSLPLWAAHARLQRLRGRVDDARKVYQTVLSASRSSATGERQLWWDWAEMEWLTDRSNAAVEVIVQSTGNQGIGGISLLRAKRYLQEAATQVPAAYWKEREMWIKTLALLELLTTSAHAALSVLDMHLGGLQLGEASHESLTVASLMLLYNHGSILRNPLPPALLRERAETAMEQYPSNMIILGMFLEAEKGQGVWGRVRAMLGESPLDGEKEKSLARRIAEVWVAGWDKNRWEAEQERTRNGLSAAVQSERTRGSAILWRLYVEFEIKAGQLQRAKKLLFRAVGECPLNKELYLLAFGSLRSVFKSGELNDWAETMVERGIRMRKGLDEMLEGWVEDKDINKEGVDEIIMEDEIEHNARELRRLMPY</sequence>
<feature type="compositionally biased region" description="Basic and acidic residues" evidence="4">
    <location>
        <begin position="45"/>
        <end position="60"/>
    </location>
</feature>
<feature type="compositionally biased region" description="Basic and acidic residues" evidence="4">
    <location>
        <begin position="229"/>
        <end position="238"/>
    </location>
</feature>
<dbReference type="Pfam" id="PF08424">
    <property type="entry name" value="NRDE-2"/>
    <property type="match status" value="1"/>
</dbReference>
<accession>A0A165DYM1</accession>
<feature type="compositionally biased region" description="Low complexity" evidence="4">
    <location>
        <begin position="1"/>
        <end position="17"/>
    </location>
</feature>
<feature type="region of interest" description="Disordered" evidence="4">
    <location>
        <begin position="229"/>
        <end position="261"/>
    </location>
</feature>
<protein>
    <recommendedName>
        <fullName evidence="7">DUF1740-domain-containing protein</fullName>
    </recommendedName>
</protein>
<dbReference type="PANTHER" id="PTHR13471:SF0">
    <property type="entry name" value="NUCLEAR EXOSOME REGULATOR NRDE2"/>
    <property type="match status" value="1"/>
</dbReference>
<name>A0A165DYM1_9APHY</name>
<keyword evidence="3" id="KW-0539">Nucleus</keyword>
<dbReference type="InterPro" id="IPR011990">
    <property type="entry name" value="TPR-like_helical_dom_sf"/>
</dbReference>
<evidence type="ECO:0000313" key="6">
    <source>
        <dbReference type="Proteomes" id="UP000076871"/>
    </source>
</evidence>
<evidence type="ECO:0000313" key="5">
    <source>
        <dbReference type="EMBL" id="KZT05893.1"/>
    </source>
</evidence>
<gene>
    <name evidence="5" type="ORF">LAESUDRAFT_654560</name>
</gene>
<dbReference type="GO" id="GO:0031048">
    <property type="term" value="P:regulatory ncRNA-mediated heterochromatin formation"/>
    <property type="evidence" value="ECO:0007669"/>
    <property type="project" value="TreeGrafter"/>
</dbReference>
<evidence type="ECO:0000256" key="4">
    <source>
        <dbReference type="SAM" id="MobiDB-lite"/>
    </source>
</evidence>
<feature type="region of interest" description="Disordered" evidence="4">
    <location>
        <begin position="1"/>
        <end position="95"/>
    </location>
</feature>
<feature type="compositionally biased region" description="Acidic residues" evidence="4">
    <location>
        <begin position="246"/>
        <end position="257"/>
    </location>
</feature>
<dbReference type="FunCoup" id="A0A165DYM1">
    <property type="interactions" value="291"/>
</dbReference>
<dbReference type="InterPro" id="IPR013633">
    <property type="entry name" value="NRDE-2"/>
</dbReference>
<proteinExistence type="inferred from homology"/>
<dbReference type="GeneID" id="63821518"/>
<evidence type="ECO:0000256" key="2">
    <source>
        <dbReference type="ARBA" id="ARBA00009265"/>
    </source>
</evidence>
<comment type="subcellular location">
    <subcellularLocation>
        <location evidence="1">Nucleus</location>
    </subcellularLocation>
</comment>
<evidence type="ECO:0000256" key="1">
    <source>
        <dbReference type="ARBA" id="ARBA00004123"/>
    </source>
</evidence>
<dbReference type="PANTHER" id="PTHR13471">
    <property type="entry name" value="TETRATRICOPEPTIDE-LIKE HELICAL"/>
    <property type="match status" value="1"/>
</dbReference>
<feature type="compositionally biased region" description="Basic and acidic residues" evidence="4">
    <location>
        <begin position="68"/>
        <end position="95"/>
    </location>
</feature>
<dbReference type="GO" id="GO:0071013">
    <property type="term" value="C:catalytic step 2 spliceosome"/>
    <property type="evidence" value="ECO:0007669"/>
    <property type="project" value="TreeGrafter"/>
</dbReference>
<evidence type="ECO:0000256" key="3">
    <source>
        <dbReference type="ARBA" id="ARBA00023242"/>
    </source>
</evidence>
<dbReference type="Gene3D" id="1.25.40.10">
    <property type="entry name" value="Tetratricopeptide repeat domain"/>
    <property type="match status" value="2"/>
</dbReference>
<dbReference type="RefSeq" id="XP_040763633.1">
    <property type="nucleotide sequence ID" value="XM_040904488.1"/>
</dbReference>
<dbReference type="STRING" id="1314785.A0A165DYM1"/>
<reference evidence="5 6" key="1">
    <citation type="journal article" date="2016" name="Mol. Biol. Evol.">
        <title>Comparative Genomics of Early-Diverging Mushroom-Forming Fungi Provides Insights into the Origins of Lignocellulose Decay Capabilities.</title>
        <authorList>
            <person name="Nagy L.G."/>
            <person name="Riley R."/>
            <person name="Tritt A."/>
            <person name="Adam C."/>
            <person name="Daum C."/>
            <person name="Floudas D."/>
            <person name="Sun H."/>
            <person name="Yadav J.S."/>
            <person name="Pangilinan J."/>
            <person name="Larsson K.H."/>
            <person name="Matsuura K."/>
            <person name="Barry K."/>
            <person name="Labutti K."/>
            <person name="Kuo R."/>
            <person name="Ohm R.A."/>
            <person name="Bhattacharya S.S."/>
            <person name="Shirouzu T."/>
            <person name="Yoshinaga Y."/>
            <person name="Martin F.M."/>
            <person name="Grigoriev I.V."/>
            <person name="Hibbett D.S."/>
        </authorList>
    </citation>
    <scope>NUCLEOTIDE SEQUENCE [LARGE SCALE GENOMIC DNA]</scope>
    <source>
        <strain evidence="5 6">93-53</strain>
    </source>
</reference>
<dbReference type="EMBL" id="KV427627">
    <property type="protein sequence ID" value="KZT05893.1"/>
    <property type="molecule type" value="Genomic_DNA"/>
</dbReference>